<protein>
    <submittedName>
        <fullName evidence="1">Uncharacterized protein</fullName>
    </submittedName>
</protein>
<gene>
    <name evidence="1" type="ORF">ACD_78C00065G0002</name>
</gene>
<accession>K1XZ15</accession>
<dbReference type="EMBL" id="AMFJ01034065">
    <property type="protein sequence ID" value="EKD30407.1"/>
    <property type="molecule type" value="Genomic_DNA"/>
</dbReference>
<sequence>MKLPRNVFENPKIIDFLEKRNLLKQYKKSKKKLLSSEVWWLDFKEREPKKSWIYSFRINKQFRVFWFFDEQNDFIISEINNHQN</sequence>
<name>K1XZ15_9BACT</name>
<proteinExistence type="predicted"/>
<evidence type="ECO:0000313" key="1">
    <source>
        <dbReference type="EMBL" id="EKD30407.1"/>
    </source>
</evidence>
<comment type="caution">
    <text evidence="1">The sequence shown here is derived from an EMBL/GenBank/DDBJ whole genome shotgun (WGS) entry which is preliminary data.</text>
</comment>
<organism evidence="1">
    <name type="scientific">uncultured bacterium</name>
    <name type="common">gcode 4</name>
    <dbReference type="NCBI Taxonomy" id="1234023"/>
    <lineage>
        <taxon>Bacteria</taxon>
        <taxon>environmental samples</taxon>
    </lineage>
</organism>
<reference evidence="1" key="1">
    <citation type="journal article" date="2012" name="Science">
        <title>Fermentation, hydrogen, and sulfur metabolism in multiple uncultivated bacterial phyla.</title>
        <authorList>
            <person name="Wrighton K.C."/>
            <person name="Thomas B.C."/>
            <person name="Sharon I."/>
            <person name="Miller C.S."/>
            <person name="Castelle C.J."/>
            <person name="VerBerkmoes N.C."/>
            <person name="Wilkins M.J."/>
            <person name="Hettich R.L."/>
            <person name="Lipton M.S."/>
            <person name="Williams K.H."/>
            <person name="Long P.E."/>
            <person name="Banfield J.F."/>
        </authorList>
    </citation>
    <scope>NUCLEOTIDE SEQUENCE [LARGE SCALE GENOMIC DNA]</scope>
</reference>
<dbReference type="AlphaFoldDB" id="K1XZ15"/>